<keyword evidence="1" id="KW-0472">Membrane</keyword>
<dbReference type="PANTHER" id="PTHR36435:SF1">
    <property type="entry name" value="CAAX AMINO TERMINAL PROTEASE FAMILY PROTEIN"/>
    <property type="match status" value="1"/>
</dbReference>
<proteinExistence type="predicted"/>
<dbReference type="Pfam" id="PF02517">
    <property type="entry name" value="Rce1-like"/>
    <property type="match status" value="1"/>
</dbReference>
<evidence type="ECO:0000313" key="3">
    <source>
        <dbReference type="EMBL" id="MPM57170.1"/>
    </source>
</evidence>
<dbReference type="InterPro" id="IPR003675">
    <property type="entry name" value="Rce1/LyrA-like_dom"/>
</dbReference>
<feature type="transmembrane region" description="Helical" evidence="1">
    <location>
        <begin position="109"/>
        <end position="131"/>
    </location>
</feature>
<dbReference type="AlphaFoldDB" id="A0A645AVI9"/>
<feature type="transmembrane region" description="Helical" evidence="1">
    <location>
        <begin position="143"/>
        <end position="176"/>
    </location>
</feature>
<feature type="transmembrane region" description="Helical" evidence="1">
    <location>
        <begin position="67"/>
        <end position="89"/>
    </location>
</feature>
<sequence>MKQALTSAGKLLWKQMAFITIVALLFRKNAQSANWAMLAFVLFVAFREKLPVWKEECTPTGKRFTEILLLIFGLRLMTLQVFGIIQQFLQPLGLEQNLEAYSEFLGSGWSMFFLTVLVAPLGEEILYRGLLLQRLLPHGKGMAIFLPALLFASQHAILTQSIHTFFMGVLLGAIAMQYGLRWSILLHALNNFFVFLQSSLHQHDHGIQQMNSEYTLWMSQILNWVFVGLGVLGILYFIWKWRKQQQDWKSWWLEYRPQPGQWWEVLTNGWMISYFAFNFLSMLLFLLLPQIAELPH</sequence>
<keyword evidence="1" id="KW-0812">Transmembrane</keyword>
<feature type="domain" description="CAAX prenyl protease 2/Lysostaphin resistance protein A-like" evidence="2">
    <location>
        <begin position="109"/>
        <end position="193"/>
    </location>
</feature>
<gene>
    <name evidence="3" type="ORF">SDC9_103991</name>
</gene>
<organism evidence="3">
    <name type="scientific">bioreactor metagenome</name>
    <dbReference type="NCBI Taxonomy" id="1076179"/>
    <lineage>
        <taxon>unclassified sequences</taxon>
        <taxon>metagenomes</taxon>
        <taxon>ecological metagenomes</taxon>
    </lineage>
</organism>
<feature type="transmembrane region" description="Helical" evidence="1">
    <location>
        <begin position="269"/>
        <end position="288"/>
    </location>
</feature>
<accession>A0A645AVI9</accession>
<evidence type="ECO:0000259" key="2">
    <source>
        <dbReference type="Pfam" id="PF02517"/>
    </source>
</evidence>
<feature type="transmembrane region" description="Helical" evidence="1">
    <location>
        <begin position="221"/>
        <end position="239"/>
    </location>
</feature>
<dbReference type="InterPro" id="IPR052710">
    <property type="entry name" value="CAAX_protease"/>
</dbReference>
<evidence type="ECO:0000256" key="1">
    <source>
        <dbReference type="SAM" id="Phobius"/>
    </source>
</evidence>
<dbReference type="GO" id="GO:0004175">
    <property type="term" value="F:endopeptidase activity"/>
    <property type="evidence" value="ECO:0007669"/>
    <property type="project" value="UniProtKB-ARBA"/>
</dbReference>
<protein>
    <recommendedName>
        <fullName evidence="2">CAAX prenyl protease 2/Lysostaphin resistance protein A-like domain-containing protein</fullName>
    </recommendedName>
</protein>
<dbReference type="PANTHER" id="PTHR36435">
    <property type="entry name" value="SLR1288 PROTEIN"/>
    <property type="match status" value="1"/>
</dbReference>
<comment type="caution">
    <text evidence="3">The sequence shown here is derived from an EMBL/GenBank/DDBJ whole genome shotgun (WGS) entry which is preliminary data.</text>
</comment>
<keyword evidence="1" id="KW-1133">Transmembrane helix</keyword>
<name>A0A645AVI9_9ZZZZ</name>
<dbReference type="GO" id="GO:0080120">
    <property type="term" value="P:CAAX-box protein maturation"/>
    <property type="evidence" value="ECO:0007669"/>
    <property type="project" value="UniProtKB-ARBA"/>
</dbReference>
<reference evidence="3" key="1">
    <citation type="submission" date="2019-08" db="EMBL/GenBank/DDBJ databases">
        <authorList>
            <person name="Kucharzyk K."/>
            <person name="Murdoch R.W."/>
            <person name="Higgins S."/>
            <person name="Loffler F."/>
        </authorList>
    </citation>
    <scope>NUCLEOTIDE SEQUENCE</scope>
</reference>
<dbReference type="EMBL" id="VSSQ01016124">
    <property type="protein sequence ID" value="MPM57170.1"/>
    <property type="molecule type" value="Genomic_DNA"/>
</dbReference>